<dbReference type="AlphaFoldDB" id="A0A250G2G8"/>
<evidence type="ECO:0000313" key="1">
    <source>
        <dbReference type="EMBL" id="ATA91590.1"/>
    </source>
</evidence>
<gene>
    <name evidence="1" type="ORF">CGC56_05045</name>
</gene>
<proteinExistence type="predicted"/>
<sequence>MEESKELIFEVMVMYEDILEKAIMQHNHWNDTNFEIIEVIYDDLIFCKIKVTKYTTGDLFRLGYRLSVIEHLMKEKGEIDW</sequence>
<dbReference type="Proteomes" id="UP000243136">
    <property type="component" value="Chromosome"/>
</dbReference>
<dbReference type="EMBL" id="CP022388">
    <property type="protein sequence ID" value="ATA91590.1"/>
    <property type="molecule type" value="Genomic_DNA"/>
</dbReference>
<name>A0A250G2G8_9FLAO</name>
<dbReference type="RefSeq" id="WP_095917055.1">
    <property type="nucleotide sequence ID" value="NZ_CP022388.1"/>
</dbReference>
<organism evidence="1 2">
    <name type="scientific">Capnocytophaga canimorsus</name>
    <dbReference type="NCBI Taxonomy" id="28188"/>
    <lineage>
        <taxon>Bacteria</taxon>
        <taxon>Pseudomonadati</taxon>
        <taxon>Bacteroidota</taxon>
        <taxon>Flavobacteriia</taxon>
        <taxon>Flavobacteriales</taxon>
        <taxon>Flavobacteriaceae</taxon>
        <taxon>Capnocytophaga</taxon>
    </lineage>
</organism>
<accession>A0A250G2G8</accession>
<evidence type="ECO:0000313" key="2">
    <source>
        <dbReference type="Proteomes" id="UP000243136"/>
    </source>
</evidence>
<reference evidence="2" key="1">
    <citation type="submission" date="2017-06" db="EMBL/GenBank/DDBJ databases">
        <title>Capnocytophaga spp. assemblies.</title>
        <authorList>
            <person name="Gulvik C.A."/>
        </authorList>
    </citation>
    <scope>NUCLEOTIDE SEQUENCE [LARGE SCALE GENOMIC DNA]</scope>
    <source>
        <strain evidence="2">H5594</strain>
    </source>
</reference>
<protein>
    <submittedName>
        <fullName evidence="1">Uncharacterized protein</fullName>
    </submittedName>
</protein>